<name>A0AC60QRE2_IXOPE</name>
<reference evidence="1 2" key="1">
    <citation type="journal article" date="2020" name="Cell">
        <title>Large-Scale Comparative Analyses of Tick Genomes Elucidate Their Genetic Diversity and Vector Capacities.</title>
        <authorList>
            <consortium name="Tick Genome and Microbiome Consortium (TIGMIC)"/>
            <person name="Jia N."/>
            <person name="Wang J."/>
            <person name="Shi W."/>
            <person name="Du L."/>
            <person name="Sun Y."/>
            <person name="Zhan W."/>
            <person name="Jiang J.F."/>
            <person name="Wang Q."/>
            <person name="Zhang B."/>
            <person name="Ji P."/>
            <person name="Bell-Sakyi L."/>
            <person name="Cui X.M."/>
            <person name="Yuan T.T."/>
            <person name="Jiang B.G."/>
            <person name="Yang W.F."/>
            <person name="Lam T.T."/>
            <person name="Chang Q.C."/>
            <person name="Ding S.J."/>
            <person name="Wang X.J."/>
            <person name="Zhu J.G."/>
            <person name="Ruan X.D."/>
            <person name="Zhao L."/>
            <person name="Wei J.T."/>
            <person name="Ye R.Z."/>
            <person name="Que T.C."/>
            <person name="Du C.H."/>
            <person name="Zhou Y.H."/>
            <person name="Cheng J.X."/>
            <person name="Dai P.F."/>
            <person name="Guo W.B."/>
            <person name="Han X.H."/>
            <person name="Huang E.J."/>
            <person name="Li L.F."/>
            <person name="Wei W."/>
            <person name="Gao Y.C."/>
            <person name="Liu J.Z."/>
            <person name="Shao H.Z."/>
            <person name="Wang X."/>
            <person name="Wang C.C."/>
            <person name="Yang T.C."/>
            <person name="Huo Q.B."/>
            <person name="Li W."/>
            <person name="Chen H.Y."/>
            <person name="Chen S.E."/>
            <person name="Zhou L.G."/>
            <person name="Ni X.B."/>
            <person name="Tian J.H."/>
            <person name="Sheng Y."/>
            <person name="Liu T."/>
            <person name="Pan Y.S."/>
            <person name="Xia L.Y."/>
            <person name="Li J."/>
            <person name="Zhao F."/>
            <person name="Cao W.C."/>
        </authorList>
    </citation>
    <scope>NUCLEOTIDE SEQUENCE [LARGE SCALE GENOMIC DNA]</scope>
    <source>
        <strain evidence="1">Iper-2018</strain>
    </source>
</reference>
<organism evidence="1 2">
    <name type="scientific">Ixodes persulcatus</name>
    <name type="common">Taiga tick</name>
    <dbReference type="NCBI Taxonomy" id="34615"/>
    <lineage>
        <taxon>Eukaryota</taxon>
        <taxon>Metazoa</taxon>
        <taxon>Ecdysozoa</taxon>
        <taxon>Arthropoda</taxon>
        <taxon>Chelicerata</taxon>
        <taxon>Arachnida</taxon>
        <taxon>Acari</taxon>
        <taxon>Parasitiformes</taxon>
        <taxon>Ixodida</taxon>
        <taxon>Ixodoidea</taxon>
        <taxon>Ixodidae</taxon>
        <taxon>Ixodinae</taxon>
        <taxon>Ixodes</taxon>
    </lineage>
</organism>
<gene>
    <name evidence="1" type="ORF">HPB47_017007</name>
</gene>
<evidence type="ECO:0000313" key="2">
    <source>
        <dbReference type="Proteomes" id="UP000805193"/>
    </source>
</evidence>
<keyword evidence="2" id="KW-1185">Reference proteome</keyword>
<accession>A0AC60QRE2</accession>
<sequence>MKVAIFVMDMNRKLDTLLLLKETVQGIEPMVQMISDQYDDILHHLNEQENDIKDLKSGLTK</sequence>
<dbReference type="Proteomes" id="UP000805193">
    <property type="component" value="Unassembled WGS sequence"/>
</dbReference>
<evidence type="ECO:0000313" key="1">
    <source>
        <dbReference type="EMBL" id="KAG0438451.1"/>
    </source>
</evidence>
<comment type="caution">
    <text evidence="1">The sequence shown here is derived from an EMBL/GenBank/DDBJ whole genome shotgun (WGS) entry which is preliminary data.</text>
</comment>
<proteinExistence type="predicted"/>
<dbReference type="EMBL" id="JABSTQ010005832">
    <property type="protein sequence ID" value="KAG0438451.1"/>
    <property type="molecule type" value="Genomic_DNA"/>
</dbReference>
<protein>
    <submittedName>
        <fullName evidence="1">Uncharacterized protein</fullName>
    </submittedName>
</protein>